<evidence type="ECO:0000313" key="10">
    <source>
        <dbReference type="EMBL" id="SEA80632.1"/>
    </source>
</evidence>
<reference evidence="10 11" key="1">
    <citation type="submission" date="2016-10" db="EMBL/GenBank/DDBJ databases">
        <authorList>
            <person name="de Groot N.N."/>
        </authorList>
    </citation>
    <scope>NUCLEOTIDE SEQUENCE [LARGE SCALE GENOMIC DNA]</scope>
    <source>
        <strain evidence="10 11">DSM 7343</strain>
    </source>
</reference>
<accession>A0A1H4E8G4</accession>
<evidence type="ECO:0000256" key="3">
    <source>
        <dbReference type="ARBA" id="ARBA00022729"/>
    </source>
</evidence>
<keyword evidence="5" id="KW-1015">Disulfide bond</keyword>
<evidence type="ECO:0000256" key="6">
    <source>
        <dbReference type="ARBA" id="ARBA00023284"/>
    </source>
</evidence>
<keyword evidence="6" id="KW-0676">Redox-active center</keyword>
<protein>
    <submittedName>
        <fullName evidence="10">Thiol:disulfide interchange protein DsbC</fullName>
    </submittedName>
</protein>
<feature type="domain" description="Disulphide bond isomerase DsbC/G N-terminal" evidence="8">
    <location>
        <begin position="28"/>
        <end position="88"/>
    </location>
</feature>
<dbReference type="Pfam" id="PF13098">
    <property type="entry name" value="Thioredoxin_2"/>
    <property type="match status" value="1"/>
</dbReference>
<dbReference type="PANTHER" id="PTHR35272">
    <property type="entry name" value="THIOL:DISULFIDE INTERCHANGE PROTEIN DSBC-RELATED"/>
    <property type="match status" value="1"/>
</dbReference>
<evidence type="ECO:0000259" key="8">
    <source>
        <dbReference type="Pfam" id="PF10411"/>
    </source>
</evidence>
<evidence type="ECO:0000259" key="9">
    <source>
        <dbReference type="Pfam" id="PF13098"/>
    </source>
</evidence>
<dbReference type="PANTHER" id="PTHR35272:SF3">
    <property type="entry name" value="THIOL:DISULFIDE INTERCHANGE PROTEIN DSBC"/>
    <property type="match status" value="1"/>
</dbReference>
<dbReference type="InterPro" id="IPR018950">
    <property type="entry name" value="DiS-bond_isomerase_DsbC/G_N"/>
</dbReference>
<evidence type="ECO:0000313" key="11">
    <source>
        <dbReference type="Proteomes" id="UP000199409"/>
    </source>
</evidence>
<dbReference type="InterPro" id="IPR009094">
    <property type="entry name" value="DiS-bond_isomerase_DsbC/G_N_sf"/>
</dbReference>
<comment type="subcellular location">
    <subcellularLocation>
        <location evidence="1">Periplasm</location>
    </subcellularLocation>
</comment>
<dbReference type="EMBL" id="FNQN01000013">
    <property type="protein sequence ID" value="SEA80632.1"/>
    <property type="molecule type" value="Genomic_DNA"/>
</dbReference>
<name>A0A1H4E8G4_9BACT</name>
<gene>
    <name evidence="10" type="ORF">SAMN05660420_03253</name>
</gene>
<keyword evidence="11" id="KW-1185">Reference proteome</keyword>
<dbReference type="AlphaFoldDB" id="A0A1H4E8G4"/>
<dbReference type="GO" id="GO:0042597">
    <property type="term" value="C:periplasmic space"/>
    <property type="evidence" value="ECO:0007669"/>
    <property type="project" value="UniProtKB-SubCell"/>
</dbReference>
<evidence type="ECO:0000256" key="4">
    <source>
        <dbReference type="ARBA" id="ARBA00022764"/>
    </source>
</evidence>
<keyword evidence="3 7" id="KW-0732">Signal</keyword>
<dbReference type="SUPFAM" id="SSF54423">
    <property type="entry name" value="DsbC/DsbG N-terminal domain-like"/>
    <property type="match status" value="1"/>
</dbReference>
<dbReference type="InterPro" id="IPR051470">
    <property type="entry name" value="Thiol:disulfide_interchange"/>
</dbReference>
<evidence type="ECO:0000256" key="2">
    <source>
        <dbReference type="ARBA" id="ARBA00009813"/>
    </source>
</evidence>
<dbReference type="Gene3D" id="3.10.450.70">
    <property type="entry name" value="Disulphide bond isomerase, DsbC/G, N-terminal"/>
    <property type="match status" value="1"/>
</dbReference>
<sequence length="235" mass="26065">MLRFSLLLLCVFLPLGACAIQPQESSDNPAAALSSAYPKLQYQLLNPTPVSGVYEVVTENEEVLYFVPASGHIFTGDLWSADGHNLTAENRSQRMTAKLKLFPLDKAIKIGDGPNQVVEVTDPDCPFCRHSSDYFAGRDDVTRYVFLFPLGQVHPNAIAKSRFILAADDPEQAYEDVFSGMYDHQPVPDAPDDGRLQLFRDIAHKAGVNGTPHFWINGQHVTGYNPQQFDALLNK</sequence>
<dbReference type="Proteomes" id="UP000199409">
    <property type="component" value="Unassembled WGS sequence"/>
</dbReference>
<feature type="signal peptide" evidence="7">
    <location>
        <begin position="1"/>
        <end position="19"/>
    </location>
</feature>
<dbReference type="InterPro" id="IPR036249">
    <property type="entry name" value="Thioredoxin-like_sf"/>
</dbReference>
<dbReference type="OrthoDB" id="9800545at2"/>
<evidence type="ECO:0000256" key="5">
    <source>
        <dbReference type="ARBA" id="ARBA00023157"/>
    </source>
</evidence>
<keyword evidence="4" id="KW-0574">Periplasm</keyword>
<comment type="similarity">
    <text evidence="2">Belongs to the thioredoxin family. DsbC subfamily.</text>
</comment>
<dbReference type="Gene3D" id="3.40.30.10">
    <property type="entry name" value="Glutaredoxin"/>
    <property type="match status" value="1"/>
</dbReference>
<organism evidence="10 11">
    <name type="scientific">Desulfuromusa kysingii</name>
    <dbReference type="NCBI Taxonomy" id="37625"/>
    <lineage>
        <taxon>Bacteria</taxon>
        <taxon>Pseudomonadati</taxon>
        <taxon>Thermodesulfobacteriota</taxon>
        <taxon>Desulfuromonadia</taxon>
        <taxon>Desulfuromonadales</taxon>
        <taxon>Geopsychrobacteraceae</taxon>
        <taxon>Desulfuromusa</taxon>
    </lineage>
</organism>
<feature type="domain" description="Thioredoxin-like fold" evidence="9">
    <location>
        <begin position="111"/>
        <end position="233"/>
    </location>
</feature>
<dbReference type="CDD" id="cd03020">
    <property type="entry name" value="DsbA_DsbC_DsbG"/>
    <property type="match status" value="1"/>
</dbReference>
<dbReference type="STRING" id="37625.SAMN05660420_03253"/>
<feature type="chain" id="PRO_5039887244" evidence="7">
    <location>
        <begin position="20"/>
        <end position="235"/>
    </location>
</feature>
<dbReference type="InterPro" id="IPR033954">
    <property type="entry name" value="DiS-bond_Isoase_DsbC/G"/>
</dbReference>
<dbReference type="RefSeq" id="WP_092350785.1">
    <property type="nucleotide sequence ID" value="NZ_FNQN01000013.1"/>
</dbReference>
<proteinExistence type="inferred from homology"/>
<dbReference type="SUPFAM" id="SSF52833">
    <property type="entry name" value="Thioredoxin-like"/>
    <property type="match status" value="1"/>
</dbReference>
<evidence type="ECO:0000256" key="1">
    <source>
        <dbReference type="ARBA" id="ARBA00004418"/>
    </source>
</evidence>
<evidence type="ECO:0000256" key="7">
    <source>
        <dbReference type="SAM" id="SignalP"/>
    </source>
</evidence>
<dbReference type="Pfam" id="PF10411">
    <property type="entry name" value="DsbC_N"/>
    <property type="match status" value="1"/>
</dbReference>
<dbReference type="InterPro" id="IPR012336">
    <property type="entry name" value="Thioredoxin-like_fold"/>
</dbReference>